<dbReference type="EMBL" id="CP021694">
    <property type="protein sequence ID" value="ARX36462.1"/>
    <property type="molecule type" value="Genomic_DNA"/>
</dbReference>
<dbReference type="InterPro" id="IPR008640">
    <property type="entry name" value="Adhesin_Head_dom"/>
</dbReference>
<name>A0AAJ1DEN4_PROMI</name>
<keyword evidence="4" id="KW-1134">Transmembrane beta strand</keyword>
<dbReference type="InterPro" id="IPR011049">
    <property type="entry name" value="Serralysin-like_metalloprot_C"/>
</dbReference>
<feature type="domain" description="Trimeric autotransporter adhesin YadA-like head" evidence="13">
    <location>
        <begin position="29"/>
        <end position="52"/>
    </location>
</feature>
<evidence type="ECO:0000256" key="1">
    <source>
        <dbReference type="ARBA" id="ARBA00004241"/>
    </source>
</evidence>
<dbReference type="Gene3D" id="3.30.1300.30">
    <property type="entry name" value="GSPII I/J protein-like"/>
    <property type="match status" value="1"/>
</dbReference>
<evidence type="ECO:0000256" key="10">
    <source>
        <dbReference type="SAM" id="Coils"/>
    </source>
</evidence>
<organism evidence="14 15">
    <name type="scientific">Proteus mirabilis</name>
    <dbReference type="NCBI Taxonomy" id="584"/>
    <lineage>
        <taxon>Bacteria</taxon>
        <taxon>Pseudomonadati</taxon>
        <taxon>Pseudomonadota</taxon>
        <taxon>Gammaproteobacteria</taxon>
        <taxon>Enterobacterales</taxon>
        <taxon>Morganellaceae</taxon>
        <taxon>Proteus</taxon>
    </lineage>
</organism>
<dbReference type="RefSeq" id="WP_036908744.1">
    <property type="nucleotide sequence ID" value="NZ_CP021694.1"/>
</dbReference>
<evidence type="ECO:0000256" key="8">
    <source>
        <dbReference type="ARBA" id="ARBA00023136"/>
    </source>
</evidence>
<dbReference type="Pfam" id="PF03895">
    <property type="entry name" value="YadA_anchor"/>
    <property type="match status" value="1"/>
</dbReference>
<evidence type="ECO:0000313" key="15">
    <source>
        <dbReference type="Proteomes" id="UP000195540"/>
    </source>
</evidence>
<comment type="subcellular location">
    <subcellularLocation>
        <location evidence="2">Cell outer membrane</location>
    </subcellularLocation>
    <subcellularLocation>
        <location evidence="1">Cell surface</location>
    </subcellularLocation>
</comment>
<dbReference type="Pfam" id="PF05658">
    <property type="entry name" value="YadA_head"/>
    <property type="match status" value="3"/>
</dbReference>
<dbReference type="GO" id="GO:0009279">
    <property type="term" value="C:cell outer membrane"/>
    <property type="evidence" value="ECO:0007669"/>
    <property type="project" value="UniProtKB-SubCell"/>
</dbReference>
<evidence type="ECO:0000313" key="14">
    <source>
        <dbReference type="EMBL" id="ARX36462.1"/>
    </source>
</evidence>
<accession>A0AAJ1DEN4</accession>
<dbReference type="AlphaFoldDB" id="A0AAJ1DEN4"/>
<feature type="coiled-coil region" evidence="10">
    <location>
        <begin position="366"/>
        <end position="444"/>
    </location>
</feature>
<dbReference type="GO" id="GO:0009986">
    <property type="term" value="C:cell surface"/>
    <property type="evidence" value="ECO:0007669"/>
    <property type="project" value="UniProtKB-SubCell"/>
</dbReference>
<evidence type="ECO:0000259" key="13">
    <source>
        <dbReference type="Pfam" id="PF05658"/>
    </source>
</evidence>
<evidence type="ECO:0000256" key="2">
    <source>
        <dbReference type="ARBA" id="ARBA00004442"/>
    </source>
</evidence>
<keyword evidence="6 11" id="KW-0732">Signal</keyword>
<evidence type="ECO:0000256" key="5">
    <source>
        <dbReference type="ARBA" id="ARBA00022692"/>
    </source>
</evidence>
<sequence length="691" mass="75400">MKTTGVKVTLLSLVVSYSCALQAKNVSLGDTAVATGQHSTAVGEGSMALGNNMTAEQAQAAMKAQNALLQNRAQAHEQYMQTQALFDSKSLANSNILERQEAMKPLWQQGQADRLAQEVKKRVEQDTSVSNDTQFYVSYVNAYIEAKTRSALVNETIKEKTGSQITTNYQGVALSPVLSAGHSDKAMLWSDAVTDSEQKKQLSRLHLNTAALKGVAGYQEELAKIALITSADGKKNLYQAYQKNARQQIEQGLTGVTEAGKQILSELYLDNIDEGTFNQMVSGIFTRYENQLNYLIQLDKVNSLSPDSPDYAKELQQLLVLESRPRDNTVGLNTNPEALKQKVDQYLQDNALSHTQAMSSQATQLKQQLSAEKAVTDQALKQAETQLSRLEKDLSALDTKLSDLRPTQSELENIRDLEKVKAELAQKQAEYQAADKALNEAQSTLSQGKQAVAVGDKSLALGEKSVALSVDARALAKNSVALGDGSLADRDNSVSVGREGQERFLTHVAAGIAKTDAVNKGQLDEERDARIAGDKQTLKQAMDYTDVSIQYSEAKINKRITEEQQARIEGEEQTLAAANRYTDETFGQVTHTVLDNARQYTDQRFSQLDNKISQVEKRANAGIAGVTAISSIPYVNSERFSFGMAMGHYRDAQAIATGVQYKPTANTNVRLNASWNNGGDTSIGAGFAVGW</sequence>
<dbReference type="InterPro" id="IPR005594">
    <property type="entry name" value="YadA_C"/>
</dbReference>
<evidence type="ECO:0000259" key="12">
    <source>
        <dbReference type="Pfam" id="PF03895"/>
    </source>
</evidence>
<evidence type="ECO:0000256" key="9">
    <source>
        <dbReference type="ARBA" id="ARBA00023237"/>
    </source>
</evidence>
<feature type="domain" description="Trimeric autotransporter adhesin YadA-like head" evidence="13">
    <location>
        <begin position="476"/>
        <end position="497"/>
    </location>
</feature>
<keyword evidence="5" id="KW-0812">Transmembrane</keyword>
<feature type="signal peptide" evidence="11">
    <location>
        <begin position="1"/>
        <end position="23"/>
    </location>
</feature>
<evidence type="ECO:0000256" key="3">
    <source>
        <dbReference type="ARBA" id="ARBA00022448"/>
    </source>
</evidence>
<dbReference type="InterPro" id="IPR045584">
    <property type="entry name" value="Pilin-like"/>
</dbReference>
<dbReference type="PROSITE" id="PS51257">
    <property type="entry name" value="PROKAR_LIPOPROTEIN"/>
    <property type="match status" value="1"/>
</dbReference>
<feature type="domain" description="Trimeric autotransporter adhesin YadA-like head" evidence="13">
    <location>
        <begin position="447"/>
        <end position="468"/>
    </location>
</feature>
<reference evidence="14 15" key="1">
    <citation type="submission" date="2017-05" db="EMBL/GenBank/DDBJ databases">
        <title>Whole genome sequencing of Proteus mirabilis AR_0155.</title>
        <authorList>
            <person name="Conlan S."/>
            <person name="Thomas P.J."/>
            <person name="Mullikin J."/>
            <person name="Frank K.M."/>
            <person name="Segre J.A."/>
        </authorList>
    </citation>
    <scope>NUCLEOTIDE SEQUENCE [LARGE SCALE GENOMIC DNA]</scope>
    <source>
        <strain evidence="14 15">AR_0155</strain>
    </source>
</reference>
<dbReference type="SUPFAM" id="SSF54523">
    <property type="entry name" value="Pili subunits"/>
    <property type="match status" value="1"/>
</dbReference>
<evidence type="ECO:0000256" key="4">
    <source>
        <dbReference type="ARBA" id="ARBA00022452"/>
    </source>
</evidence>
<evidence type="ECO:0000256" key="7">
    <source>
        <dbReference type="ARBA" id="ARBA00022927"/>
    </source>
</evidence>
<keyword evidence="10" id="KW-0175">Coiled coil</keyword>
<keyword evidence="8" id="KW-0472">Membrane</keyword>
<keyword evidence="3" id="KW-0813">Transport</keyword>
<feature type="chain" id="PRO_5044168356" evidence="11">
    <location>
        <begin position="24"/>
        <end position="691"/>
    </location>
</feature>
<dbReference type="Proteomes" id="UP000195540">
    <property type="component" value="Chromosome"/>
</dbReference>
<evidence type="ECO:0000256" key="6">
    <source>
        <dbReference type="ARBA" id="ARBA00022729"/>
    </source>
</evidence>
<gene>
    <name evidence="14" type="ORF">AM402_04800</name>
</gene>
<dbReference type="SUPFAM" id="SSF101967">
    <property type="entry name" value="Adhesin YadA, collagen-binding domain"/>
    <property type="match status" value="1"/>
</dbReference>
<dbReference type="Gene3D" id="2.150.10.10">
    <property type="entry name" value="Serralysin-like metalloprotease, C-terminal"/>
    <property type="match status" value="1"/>
</dbReference>
<keyword evidence="9" id="KW-0998">Cell outer membrane</keyword>
<dbReference type="GO" id="GO:0015031">
    <property type="term" value="P:protein transport"/>
    <property type="evidence" value="ECO:0007669"/>
    <property type="project" value="UniProtKB-KW"/>
</dbReference>
<keyword evidence="7" id="KW-0653">Protein transport</keyword>
<proteinExistence type="predicted"/>
<protein>
    <submittedName>
        <fullName evidence="14">Adhesin</fullName>
    </submittedName>
</protein>
<feature type="domain" description="Trimeric autotransporter adhesin YadA-like C-terminal membrane anchor" evidence="12">
    <location>
        <begin position="637"/>
        <end position="691"/>
    </location>
</feature>
<evidence type="ECO:0000256" key="11">
    <source>
        <dbReference type="SAM" id="SignalP"/>
    </source>
</evidence>